<keyword evidence="2" id="KW-1185">Reference proteome</keyword>
<dbReference type="STRING" id="1054996.SAMN05444414_1674"/>
<dbReference type="OrthoDB" id="7825539at2"/>
<sequence>MAADAAFPVRADANVKDLAAHIHTSVFEVKKPSQAGTLQARSDCKHLAECIAGNATAFVTSDGVLLRNRRQIRETWGLEVVALEDFHDALASTELIDDFKPARGKGFQVCTVGAEVARGMAEKLQSKGFDGSYFDGHATRPSGRFLAALDDTKTATGLLASCPPSTLGDAHRILLLVDHERPNAELVADSPGRYRYRASLLPPAL</sequence>
<organism evidence="1 2">
    <name type="scientific">Roseovarius marisflavi</name>
    <dbReference type="NCBI Taxonomy" id="1054996"/>
    <lineage>
        <taxon>Bacteria</taxon>
        <taxon>Pseudomonadati</taxon>
        <taxon>Pseudomonadota</taxon>
        <taxon>Alphaproteobacteria</taxon>
        <taxon>Rhodobacterales</taxon>
        <taxon>Roseobacteraceae</taxon>
        <taxon>Roseovarius</taxon>
    </lineage>
</organism>
<dbReference type="EMBL" id="FRBN01000067">
    <property type="protein sequence ID" value="SHL85780.1"/>
    <property type="molecule type" value="Genomic_DNA"/>
</dbReference>
<gene>
    <name evidence="1" type="ORF">SAMN05444414_1674</name>
</gene>
<name>A0A1M7E258_9RHOB</name>
<proteinExistence type="predicted"/>
<evidence type="ECO:0000313" key="1">
    <source>
        <dbReference type="EMBL" id="SHL85780.1"/>
    </source>
</evidence>
<dbReference type="Proteomes" id="UP000184191">
    <property type="component" value="Unassembled WGS sequence"/>
</dbReference>
<dbReference type="AlphaFoldDB" id="A0A1M7E258"/>
<reference evidence="2" key="1">
    <citation type="submission" date="2016-11" db="EMBL/GenBank/DDBJ databases">
        <authorList>
            <person name="Varghese N."/>
            <person name="Submissions S."/>
        </authorList>
    </citation>
    <scope>NUCLEOTIDE SEQUENCE [LARGE SCALE GENOMIC DNA]</scope>
    <source>
        <strain evidence="2">DSM 29327</strain>
    </source>
</reference>
<dbReference type="RefSeq" id="WP_139279419.1">
    <property type="nucleotide sequence ID" value="NZ_FRBN01000067.1"/>
</dbReference>
<accession>A0A1M7E258</accession>
<protein>
    <submittedName>
        <fullName evidence="1">Uncharacterized protein</fullName>
    </submittedName>
</protein>
<evidence type="ECO:0000313" key="2">
    <source>
        <dbReference type="Proteomes" id="UP000184191"/>
    </source>
</evidence>